<dbReference type="Pfam" id="PF21351">
    <property type="entry name" value="TetR_C_41"/>
    <property type="match status" value="1"/>
</dbReference>
<dbReference type="RefSeq" id="WP_076481565.1">
    <property type="nucleotide sequence ID" value="NZ_FTNT01000010.1"/>
</dbReference>
<dbReference type="InterPro" id="IPR050109">
    <property type="entry name" value="HTH-type_TetR-like_transc_reg"/>
</dbReference>
<dbReference type="PROSITE" id="PS50977">
    <property type="entry name" value="HTH_TETR_2"/>
    <property type="match status" value="1"/>
</dbReference>
<gene>
    <name evidence="6" type="ORF">SAMN05445060_3275</name>
</gene>
<keyword evidence="2 4" id="KW-0238">DNA-binding</keyword>
<evidence type="ECO:0000313" key="6">
    <source>
        <dbReference type="EMBL" id="SIS17509.1"/>
    </source>
</evidence>
<keyword evidence="1" id="KW-0805">Transcription regulation</keyword>
<dbReference type="PRINTS" id="PR00455">
    <property type="entry name" value="HTHTETR"/>
</dbReference>
<dbReference type="EMBL" id="FTNT01000010">
    <property type="protein sequence ID" value="SIS17509.1"/>
    <property type="molecule type" value="Genomic_DNA"/>
</dbReference>
<protein>
    <submittedName>
        <fullName evidence="6">Transcriptional regulator, TetR family</fullName>
    </submittedName>
</protein>
<dbReference type="STRING" id="1344003.SAMN05445060_3275"/>
<dbReference type="GO" id="GO:0003700">
    <property type="term" value="F:DNA-binding transcription factor activity"/>
    <property type="evidence" value="ECO:0007669"/>
    <property type="project" value="TreeGrafter"/>
</dbReference>
<evidence type="ECO:0000256" key="2">
    <source>
        <dbReference type="ARBA" id="ARBA00023125"/>
    </source>
</evidence>
<name>A0A1N7GY52_9NOCA</name>
<dbReference type="Gene3D" id="1.10.357.10">
    <property type="entry name" value="Tetracycline Repressor, domain 2"/>
    <property type="match status" value="1"/>
</dbReference>
<dbReference type="Pfam" id="PF00440">
    <property type="entry name" value="TetR_N"/>
    <property type="match status" value="1"/>
</dbReference>
<organism evidence="6 7">
    <name type="scientific">Williamsia sterculiae</name>
    <dbReference type="NCBI Taxonomy" id="1344003"/>
    <lineage>
        <taxon>Bacteria</taxon>
        <taxon>Bacillati</taxon>
        <taxon>Actinomycetota</taxon>
        <taxon>Actinomycetes</taxon>
        <taxon>Mycobacteriales</taxon>
        <taxon>Nocardiaceae</taxon>
        <taxon>Williamsia</taxon>
    </lineage>
</organism>
<dbReference type="PANTHER" id="PTHR30055">
    <property type="entry name" value="HTH-TYPE TRANSCRIPTIONAL REGULATOR RUTR"/>
    <property type="match status" value="1"/>
</dbReference>
<dbReference type="AlphaFoldDB" id="A0A1N7GY52"/>
<dbReference type="GO" id="GO:0000976">
    <property type="term" value="F:transcription cis-regulatory region binding"/>
    <property type="evidence" value="ECO:0007669"/>
    <property type="project" value="TreeGrafter"/>
</dbReference>
<evidence type="ECO:0000259" key="5">
    <source>
        <dbReference type="PROSITE" id="PS50977"/>
    </source>
</evidence>
<reference evidence="6 7" key="1">
    <citation type="submission" date="2017-01" db="EMBL/GenBank/DDBJ databases">
        <authorList>
            <person name="Mah S.A."/>
            <person name="Swanson W.J."/>
            <person name="Moy G.W."/>
            <person name="Vacquier V.D."/>
        </authorList>
    </citation>
    <scope>NUCLEOTIDE SEQUENCE [LARGE SCALE GENOMIC DNA]</scope>
    <source>
        <strain evidence="6 7">CPCC 203464</strain>
    </source>
</reference>
<dbReference type="InterPro" id="IPR001647">
    <property type="entry name" value="HTH_TetR"/>
</dbReference>
<sequence>MNVNRRTQAERTAATRAALIASGRKLFGTHGYADVGTQAVVADAGVTRGALYHQFGDKRGLFTAVFDAAEEQLVADVVARMAETGEADPLRLLKLGIRIFLEAFTDSTVNMIVLVDAPAVLGWKEWRARGEQYGFAMVEELLEAAVDSGAVAEQPLRPLAHIAVGALDEAALYVSGADDPVTARDDVTRALDRVVDSFALGG</sequence>
<dbReference type="InterPro" id="IPR049484">
    <property type="entry name" value="Rv0078-like_C"/>
</dbReference>
<dbReference type="InterPro" id="IPR009057">
    <property type="entry name" value="Homeodomain-like_sf"/>
</dbReference>
<evidence type="ECO:0000256" key="1">
    <source>
        <dbReference type="ARBA" id="ARBA00023015"/>
    </source>
</evidence>
<evidence type="ECO:0000313" key="7">
    <source>
        <dbReference type="Proteomes" id="UP000186218"/>
    </source>
</evidence>
<keyword evidence="3" id="KW-0804">Transcription</keyword>
<evidence type="ECO:0000256" key="3">
    <source>
        <dbReference type="ARBA" id="ARBA00023163"/>
    </source>
</evidence>
<feature type="DNA-binding region" description="H-T-H motif" evidence="4">
    <location>
        <begin position="36"/>
        <end position="55"/>
    </location>
</feature>
<dbReference type="OrthoDB" id="9805134at2"/>
<keyword evidence="7" id="KW-1185">Reference proteome</keyword>
<dbReference type="PANTHER" id="PTHR30055:SF234">
    <property type="entry name" value="HTH-TYPE TRANSCRIPTIONAL REGULATOR BETI"/>
    <property type="match status" value="1"/>
</dbReference>
<feature type="domain" description="HTH tetR-type" evidence="5">
    <location>
        <begin position="13"/>
        <end position="73"/>
    </location>
</feature>
<proteinExistence type="predicted"/>
<accession>A0A1N7GY52</accession>
<evidence type="ECO:0000256" key="4">
    <source>
        <dbReference type="PROSITE-ProRule" id="PRU00335"/>
    </source>
</evidence>
<dbReference type="SUPFAM" id="SSF46689">
    <property type="entry name" value="Homeodomain-like"/>
    <property type="match status" value="1"/>
</dbReference>
<dbReference type="Proteomes" id="UP000186218">
    <property type="component" value="Unassembled WGS sequence"/>
</dbReference>